<feature type="transmembrane region" description="Helical" evidence="1">
    <location>
        <begin position="56"/>
        <end position="75"/>
    </location>
</feature>
<comment type="caution">
    <text evidence="2">The sequence shown here is derived from an EMBL/GenBank/DDBJ whole genome shotgun (WGS) entry which is preliminary data.</text>
</comment>
<accession>A0A016VDX7</accession>
<protein>
    <submittedName>
        <fullName evidence="2">Uncharacterized protein</fullName>
    </submittedName>
</protein>
<name>A0A016VDX7_9BILA</name>
<keyword evidence="1" id="KW-0812">Transmembrane</keyword>
<gene>
    <name evidence="2" type="primary">Acey_s0011.g1434</name>
    <name evidence="2" type="ORF">Y032_0011g1434</name>
</gene>
<dbReference type="EMBL" id="JARK01001347">
    <property type="protein sequence ID" value="EYC25869.1"/>
    <property type="molecule type" value="Genomic_DNA"/>
</dbReference>
<evidence type="ECO:0000256" key="1">
    <source>
        <dbReference type="SAM" id="Phobius"/>
    </source>
</evidence>
<dbReference type="AlphaFoldDB" id="A0A016VDX7"/>
<keyword evidence="3" id="KW-1185">Reference proteome</keyword>
<proteinExistence type="predicted"/>
<keyword evidence="1" id="KW-1133">Transmembrane helix</keyword>
<evidence type="ECO:0000313" key="3">
    <source>
        <dbReference type="Proteomes" id="UP000024635"/>
    </source>
</evidence>
<dbReference type="Proteomes" id="UP000024635">
    <property type="component" value="Unassembled WGS sequence"/>
</dbReference>
<evidence type="ECO:0000313" key="2">
    <source>
        <dbReference type="EMBL" id="EYC25869.1"/>
    </source>
</evidence>
<reference evidence="3" key="1">
    <citation type="journal article" date="2015" name="Nat. Genet.">
        <title>The genome and transcriptome of the zoonotic hookworm Ancylostoma ceylanicum identify infection-specific gene families.</title>
        <authorList>
            <person name="Schwarz E.M."/>
            <person name="Hu Y."/>
            <person name="Antoshechkin I."/>
            <person name="Miller M.M."/>
            <person name="Sternberg P.W."/>
            <person name="Aroian R.V."/>
        </authorList>
    </citation>
    <scope>NUCLEOTIDE SEQUENCE</scope>
    <source>
        <strain evidence="3">HY135</strain>
    </source>
</reference>
<keyword evidence="1" id="KW-0472">Membrane</keyword>
<organism evidence="2 3">
    <name type="scientific">Ancylostoma ceylanicum</name>
    <dbReference type="NCBI Taxonomy" id="53326"/>
    <lineage>
        <taxon>Eukaryota</taxon>
        <taxon>Metazoa</taxon>
        <taxon>Ecdysozoa</taxon>
        <taxon>Nematoda</taxon>
        <taxon>Chromadorea</taxon>
        <taxon>Rhabditida</taxon>
        <taxon>Rhabditina</taxon>
        <taxon>Rhabditomorpha</taxon>
        <taxon>Strongyloidea</taxon>
        <taxon>Ancylostomatidae</taxon>
        <taxon>Ancylostomatinae</taxon>
        <taxon>Ancylostoma</taxon>
    </lineage>
</organism>
<sequence>MRLRRVLFEAVERPPPSMPTVCSAGQSFLYYRLPSICPAAPHHPCSAAGQLGTMPVRVHVFLMFFTVSICVFVSFPKAMRT</sequence>